<name>A0A835XGM3_9CHLO</name>
<dbReference type="AlphaFoldDB" id="A0A835XGM3"/>
<accession>A0A835XGM3</accession>
<reference evidence="2" key="1">
    <citation type="journal article" date="2020" name="bioRxiv">
        <title>Comparative genomics of Chlamydomonas.</title>
        <authorList>
            <person name="Craig R.J."/>
            <person name="Hasan A.R."/>
            <person name="Ness R.W."/>
            <person name="Keightley P.D."/>
        </authorList>
    </citation>
    <scope>NUCLEOTIDE SEQUENCE</scope>
    <source>
        <strain evidence="2">CCAP 11/70</strain>
    </source>
</reference>
<dbReference type="OrthoDB" id="301837at2759"/>
<keyword evidence="1" id="KW-0732">Signal</keyword>
<comment type="caution">
    <text evidence="2">The sequence shown here is derived from an EMBL/GenBank/DDBJ whole genome shotgun (WGS) entry which is preliminary data.</text>
</comment>
<feature type="signal peptide" evidence="1">
    <location>
        <begin position="1"/>
        <end position="20"/>
    </location>
</feature>
<evidence type="ECO:0000313" key="3">
    <source>
        <dbReference type="Proteomes" id="UP000612055"/>
    </source>
</evidence>
<dbReference type="Proteomes" id="UP000612055">
    <property type="component" value="Unassembled WGS sequence"/>
</dbReference>
<evidence type="ECO:0000256" key="1">
    <source>
        <dbReference type="SAM" id="SignalP"/>
    </source>
</evidence>
<sequence>MLRCRLPALASLACRASAAAAPPPAAAGSALQQQLRGMALEGTKGFSEGEKAIEDLYFTKEDERMISKLLAKVKQQSEAADKQAAEGVKAAEMSALKQILGRTDVPKDIMDKLLRWKHTYY</sequence>
<gene>
    <name evidence="2" type="ORF">HYH03_018111</name>
</gene>
<organism evidence="2 3">
    <name type="scientific">Edaphochlamys debaryana</name>
    <dbReference type="NCBI Taxonomy" id="47281"/>
    <lineage>
        <taxon>Eukaryota</taxon>
        <taxon>Viridiplantae</taxon>
        <taxon>Chlorophyta</taxon>
        <taxon>core chlorophytes</taxon>
        <taxon>Chlorophyceae</taxon>
        <taxon>CS clade</taxon>
        <taxon>Chlamydomonadales</taxon>
        <taxon>Chlamydomonadales incertae sedis</taxon>
        <taxon>Edaphochlamys</taxon>
    </lineage>
</organism>
<evidence type="ECO:0000313" key="2">
    <source>
        <dbReference type="EMBL" id="KAG2482985.1"/>
    </source>
</evidence>
<protein>
    <submittedName>
        <fullName evidence="2">Uncharacterized protein</fullName>
    </submittedName>
</protein>
<feature type="chain" id="PRO_5033036421" evidence="1">
    <location>
        <begin position="21"/>
        <end position="121"/>
    </location>
</feature>
<proteinExistence type="predicted"/>
<dbReference type="EMBL" id="JAEHOE010000194">
    <property type="protein sequence ID" value="KAG2482985.1"/>
    <property type="molecule type" value="Genomic_DNA"/>
</dbReference>
<keyword evidence="3" id="KW-1185">Reference proteome</keyword>